<evidence type="ECO:0000313" key="4">
    <source>
        <dbReference type="Proteomes" id="UP000799536"/>
    </source>
</evidence>
<proteinExistence type="predicted"/>
<dbReference type="AlphaFoldDB" id="A0A9P4MSH9"/>
<reference evidence="3" key="1">
    <citation type="journal article" date="2020" name="Stud. Mycol.">
        <title>101 Dothideomycetes genomes: a test case for predicting lifestyles and emergence of pathogens.</title>
        <authorList>
            <person name="Haridas S."/>
            <person name="Albert R."/>
            <person name="Binder M."/>
            <person name="Bloem J."/>
            <person name="Labutti K."/>
            <person name="Salamov A."/>
            <person name="Andreopoulos B."/>
            <person name="Baker S."/>
            <person name="Barry K."/>
            <person name="Bills G."/>
            <person name="Bluhm B."/>
            <person name="Cannon C."/>
            <person name="Castanera R."/>
            <person name="Culley D."/>
            <person name="Daum C."/>
            <person name="Ezra D."/>
            <person name="Gonzalez J."/>
            <person name="Henrissat B."/>
            <person name="Kuo A."/>
            <person name="Liang C."/>
            <person name="Lipzen A."/>
            <person name="Lutzoni F."/>
            <person name="Magnuson J."/>
            <person name="Mondo S."/>
            <person name="Nolan M."/>
            <person name="Ohm R."/>
            <person name="Pangilinan J."/>
            <person name="Park H.-J."/>
            <person name="Ramirez L."/>
            <person name="Alfaro M."/>
            <person name="Sun H."/>
            <person name="Tritt A."/>
            <person name="Yoshinaga Y."/>
            <person name="Zwiers L.-H."/>
            <person name="Turgeon B."/>
            <person name="Goodwin S."/>
            <person name="Spatafora J."/>
            <person name="Crous P."/>
            <person name="Grigoriev I."/>
        </authorList>
    </citation>
    <scope>NUCLEOTIDE SEQUENCE</scope>
    <source>
        <strain evidence="3">ATCC 74209</strain>
    </source>
</reference>
<evidence type="ECO:0000256" key="1">
    <source>
        <dbReference type="SAM" id="Coils"/>
    </source>
</evidence>
<feature type="region of interest" description="Disordered" evidence="2">
    <location>
        <begin position="1"/>
        <end position="58"/>
    </location>
</feature>
<organism evidence="3 4">
    <name type="scientific">Delitschia confertaspora ATCC 74209</name>
    <dbReference type="NCBI Taxonomy" id="1513339"/>
    <lineage>
        <taxon>Eukaryota</taxon>
        <taxon>Fungi</taxon>
        <taxon>Dikarya</taxon>
        <taxon>Ascomycota</taxon>
        <taxon>Pezizomycotina</taxon>
        <taxon>Dothideomycetes</taxon>
        <taxon>Pleosporomycetidae</taxon>
        <taxon>Pleosporales</taxon>
        <taxon>Delitschiaceae</taxon>
        <taxon>Delitschia</taxon>
    </lineage>
</organism>
<name>A0A9P4MSH9_9PLEO</name>
<comment type="caution">
    <text evidence="3">The sequence shown here is derived from an EMBL/GenBank/DDBJ whole genome shotgun (WGS) entry which is preliminary data.</text>
</comment>
<sequence>SDSEPPERPPVSPITPVASHARLAPMRHSQSEQRIAPPSGSTFMQHPSPVPISESENPDALALRSAISLLQLQREKAKRDMKTLEELKRAAVAEPDGFVRAVQAQRAQASAPADILTPTLSEAIDGNDDTESIGNDDGSRKDSMAASSVPDKLTTKFPSIPQPQNVIRCPPINWAKYHVVGSPLDKLHDQQKKYPGMDPSSSSRGPAHAIAAPYSPFTDGI</sequence>
<accession>A0A9P4MSH9</accession>
<evidence type="ECO:0000256" key="2">
    <source>
        <dbReference type="SAM" id="MobiDB-lite"/>
    </source>
</evidence>
<feature type="non-terminal residue" evidence="3">
    <location>
        <position position="221"/>
    </location>
</feature>
<evidence type="ECO:0000313" key="3">
    <source>
        <dbReference type="EMBL" id="KAF2204174.1"/>
    </source>
</evidence>
<protein>
    <submittedName>
        <fullName evidence="3">Uncharacterized protein</fullName>
    </submittedName>
</protein>
<dbReference type="OrthoDB" id="20473at2759"/>
<feature type="non-terminal residue" evidence="3">
    <location>
        <position position="1"/>
    </location>
</feature>
<dbReference type="InterPro" id="IPR037830">
    <property type="entry name" value="ZZZ3"/>
</dbReference>
<dbReference type="PANTHER" id="PTHR22705">
    <property type="entry name" value="ZINC FINGER, ZZ DOMAIN CONTAINING 3"/>
    <property type="match status" value="1"/>
</dbReference>
<keyword evidence="1" id="KW-0175">Coiled coil</keyword>
<dbReference type="Proteomes" id="UP000799536">
    <property type="component" value="Unassembled WGS sequence"/>
</dbReference>
<dbReference type="PANTHER" id="PTHR22705:SF0">
    <property type="entry name" value="ZZ-TYPE ZINC FINGER-CONTAINING PROTEIN 3"/>
    <property type="match status" value="1"/>
</dbReference>
<keyword evidence="4" id="KW-1185">Reference proteome</keyword>
<feature type="coiled-coil region" evidence="1">
    <location>
        <begin position="67"/>
        <end position="94"/>
    </location>
</feature>
<gene>
    <name evidence="3" type="ORF">GQ43DRAFT_350813</name>
</gene>
<feature type="region of interest" description="Disordered" evidence="2">
    <location>
        <begin position="188"/>
        <end position="221"/>
    </location>
</feature>
<dbReference type="EMBL" id="ML993882">
    <property type="protein sequence ID" value="KAF2204174.1"/>
    <property type="molecule type" value="Genomic_DNA"/>
</dbReference>
<feature type="region of interest" description="Disordered" evidence="2">
    <location>
        <begin position="107"/>
        <end position="162"/>
    </location>
</feature>